<dbReference type="SUPFAM" id="SSF48498">
    <property type="entry name" value="Tetracyclin repressor-like, C-terminal domain"/>
    <property type="match status" value="1"/>
</dbReference>
<reference evidence="6" key="1">
    <citation type="submission" date="2020-05" db="EMBL/GenBank/DDBJ databases">
        <authorList>
            <person name="Chiriac C."/>
            <person name="Salcher M."/>
            <person name="Ghai R."/>
            <person name="Kavagutti S V."/>
        </authorList>
    </citation>
    <scope>NUCLEOTIDE SEQUENCE</scope>
</reference>
<keyword evidence="2" id="KW-0238">DNA-binding</keyword>
<dbReference type="EMBL" id="CAEZTA010000072">
    <property type="protein sequence ID" value="CAB4556621.1"/>
    <property type="molecule type" value="Genomic_DNA"/>
</dbReference>
<dbReference type="SUPFAM" id="SSF46689">
    <property type="entry name" value="Homeodomain-like"/>
    <property type="match status" value="1"/>
</dbReference>
<dbReference type="EMBL" id="CAFAAX010000056">
    <property type="protein sequence ID" value="CAB4812977.1"/>
    <property type="molecule type" value="Genomic_DNA"/>
</dbReference>
<evidence type="ECO:0000256" key="1">
    <source>
        <dbReference type="ARBA" id="ARBA00023015"/>
    </source>
</evidence>
<dbReference type="PRINTS" id="PR00455">
    <property type="entry name" value="HTHTETR"/>
</dbReference>
<keyword evidence="3" id="KW-0804">Transcription</keyword>
<evidence type="ECO:0000313" key="5">
    <source>
        <dbReference type="EMBL" id="CAB4556621.1"/>
    </source>
</evidence>
<gene>
    <name evidence="5" type="ORF">UFOPK1541_00598</name>
    <name evidence="6" type="ORF">UFOPK3119_00555</name>
    <name evidence="7" type="ORF">UFOPK4348_00318</name>
</gene>
<feature type="domain" description="HTH tetR-type" evidence="4">
    <location>
        <begin position="13"/>
        <end position="73"/>
    </location>
</feature>
<dbReference type="InterPro" id="IPR036271">
    <property type="entry name" value="Tet_transcr_reg_TetR-rel_C_sf"/>
</dbReference>
<dbReference type="GO" id="GO:0003700">
    <property type="term" value="F:DNA-binding transcription factor activity"/>
    <property type="evidence" value="ECO:0007669"/>
    <property type="project" value="TreeGrafter"/>
</dbReference>
<protein>
    <submittedName>
        <fullName evidence="6">Unannotated protein</fullName>
    </submittedName>
</protein>
<evidence type="ECO:0000259" key="4">
    <source>
        <dbReference type="PROSITE" id="PS50977"/>
    </source>
</evidence>
<dbReference type="AlphaFoldDB" id="A0A6J6Z657"/>
<dbReference type="Pfam" id="PF13305">
    <property type="entry name" value="TetR_C_33"/>
    <property type="match status" value="1"/>
</dbReference>
<dbReference type="InterPro" id="IPR025996">
    <property type="entry name" value="MT1864/Rv1816-like_C"/>
</dbReference>
<dbReference type="InterPro" id="IPR001647">
    <property type="entry name" value="HTH_TetR"/>
</dbReference>
<dbReference type="PROSITE" id="PS50977">
    <property type="entry name" value="HTH_TETR_2"/>
    <property type="match status" value="1"/>
</dbReference>
<dbReference type="EMBL" id="CAFBQR010000039">
    <property type="protein sequence ID" value="CAB5061183.1"/>
    <property type="molecule type" value="Genomic_DNA"/>
</dbReference>
<dbReference type="PANTHER" id="PTHR30055">
    <property type="entry name" value="HTH-TYPE TRANSCRIPTIONAL REGULATOR RUTR"/>
    <property type="match status" value="1"/>
</dbReference>
<sequence length="202" mass="22995">MTTARVRDQYHHGDLEVALITTARKFVKKNGLESLSLRQIAHEIGVSPSAAYHYFPDRNSLLAVLGFSLFEELADYQERELVKVAGASARAARERFRVLGRTYFEWAIREPHFFNLMFSDFCLIESSVEQTREENRAYQTLIHCLDDLVETGSMDKKLRASAELLSWSVVHGTTSLIVSGHLDTEDFERALDSLELALGIRK</sequence>
<dbReference type="Gene3D" id="1.10.357.10">
    <property type="entry name" value="Tetracycline Repressor, domain 2"/>
    <property type="match status" value="1"/>
</dbReference>
<keyword evidence="1" id="KW-0805">Transcription regulation</keyword>
<proteinExistence type="predicted"/>
<evidence type="ECO:0000313" key="7">
    <source>
        <dbReference type="EMBL" id="CAB5061183.1"/>
    </source>
</evidence>
<dbReference type="InterPro" id="IPR009057">
    <property type="entry name" value="Homeodomain-like_sf"/>
</dbReference>
<organism evidence="6">
    <name type="scientific">freshwater metagenome</name>
    <dbReference type="NCBI Taxonomy" id="449393"/>
    <lineage>
        <taxon>unclassified sequences</taxon>
        <taxon>metagenomes</taxon>
        <taxon>ecological metagenomes</taxon>
    </lineage>
</organism>
<accession>A0A6J6Z657</accession>
<dbReference type="InterPro" id="IPR050109">
    <property type="entry name" value="HTH-type_TetR-like_transc_reg"/>
</dbReference>
<dbReference type="Pfam" id="PF00440">
    <property type="entry name" value="TetR_N"/>
    <property type="match status" value="1"/>
</dbReference>
<evidence type="ECO:0000256" key="2">
    <source>
        <dbReference type="ARBA" id="ARBA00023125"/>
    </source>
</evidence>
<dbReference type="GO" id="GO:0000976">
    <property type="term" value="F:transcription cis-regulatory region binding"/>
    <property type="evidence" value="ECO:0007669"/>
    <property type="project" value="TreeGrafter"/>
</dbReference>
<name>A0A6J6Z657_9ZZZZ</name>
<evidence type="ECO:0000256" key="3">
    <source>
        <dbReference type="ARBA" id="ARBA00023163"/>
    </source>
</evidence>
<dbReference type="PANTHER" id="PTHR30055:SF220">
    <property type="entry name" value="TETR-FAMILY REGULATORY PROTEIN"/>
    <property type="match status" value="1"/>
</dbReference>
<evidence type="ECO:0000313" key="6">
    <source>
        <dbReference type="EMBL" id="CAB4812977.1"/>
    </source>
</evidence>